<dbReference type="Proteomes" id="UP000479190">
    <property type="component" value="Unassembled WGS sequence"/>
</dbReference>
<dbReference type="SMART" id="SM00248">
    <property type="entry name" value="ANK"/>
    <property type="match status" value="6"/>
</dbReference>
<dbReference type="PROSITE" id="PS50088">
    <property type="entry name" value="ANK_REPEAT"/>
    <property type="match status" value="2"/>
</dbReference>
<dbReference type="PANTHER" id="PTHR24198">
    <property type="entry name" value="ANKYRIN REPEAT AND PROTEIN KINASE DOMAIN-CONTAINING PROTEIN"/>
    <property type="match status" value="1"/>
</dbReference>
<evidence type="ECO:0000256" key="2">
    <source>
        <dbReference type="ARBA" id="ARBA00023043"/>
    </source>
</evidence>
<organism evidence="4 5">
    <name type="scientific">Trichogramma brassicae</name>
    <dbReference type="NCBI Taxonomy" id="86971"/>
    <lineage>
        <taxon>Eukaryota</taxon>
        <taxon>Metazoa</taxon>
        <taxon>Ecdysozoa</taxon>
        <taxon>Arthropoda</taxon>
        <taxon>Hexapoda</taxon>
        <taxon>Insecta</taxon>
        <taxon>Pterygota</taxon>
        <taxon>Neoptera</taxon>
        <taxon>Endopterygota</taxon>
        <taxon>Hymenoptera</taxon>
        <taxon>Apocrita</taxon>
        <taxon>Proctotrupomorpha</taxon>
        <taxon>Chalcidoidea</taxon>
        <taxon>Trichogrammatidae</taxon>
        <taxon>Trichogramma</taxon>
    </lineage>
</organism>
<name>A0A6H5J8E3_9HYME</name>
<dbReference type="PANTHER" id="PTHR24198:SF165">
    <property type="entry name" value="ANKYRIN REPEAT-CONTAINING PROTEIN-RELATED"/>
    <property type="match status" value="1"/>
</dbReference>
<gene>
    <name evidence="4" type="ORF">TBRA_LOCUS16408</name>
</gene>
<accession>A0A6H5J8E3</accession>
<dbReference type="PROSITE" id="PS50297">
    <property type="entry name" value="ANK_REP_REGION"/>
    <property type="match status" value="2"/>
</dbReference>
<sequence length="541" mass="61564">MALDNHDCFKQLKSLRDKVNWKVEAERHYFFYQVEPLFNGWVGQLPILKNIVGTEEMSWLLMNYYQKEEFVKFVASSGYKEEPKPDEKGAKPSSSRRTTLVHRAAKIRSYSCLAMTSLFEIVDRFDVNYVDDSGRTHFHLACERGLFEVCRKFIDRGLDVNCIEPKTGASGLHLAVEHNRGRVAELLLRLGKADPNSVNAEGRTPLHIICMKDDKYNHVFADLFFKVVKHMEKKVAVDARDKMGWTPLQYVLQDVGCKKELLRVLLSNGADPNLIVRLGMTPLHLICNRDSDDGLAEVFFKVTDDTEQEVKVDTKDVSGRTPLQYAVANLLPNVVGLLLKHRADLASFVFPSEDYFAAMLEWRPQTLIWGFFKLRLAAGALGCLEHLEKAGYQPSKSDVSQIIKLFSKYQLYEMAKDESKKLMLDIGSWADKAKKEIVTENLSLYDLVQCRVEDVADAIEYADYFSFPNRVGYWPSDVCAQRLCETAARGFFRRWIGRLAGHQEAFAECPGGILDGLTNRELCDIFLRAEEKSSQLACSSS</sequence>
<evidence type="ECO:0000256" key="3">
    <source>
        <dbReference type="PROSITE-ProRule" id="PRU00023"/>
    </source>
</evidence>
<dbReference type="AlphaFoldDB" id="A0A6H5J8E3"/>
<evidence type="ECO:0000313" key="4">
    <source>
        <dbReference type="EMBL" id="CAB0044827.1"/>
    </source>
</evidence>
<keyword evidence="1" id="KW-0677">Repeat</keyword>
<dbReference type="InterPro" id="IPR036770">
    <property type="entry name" value="Ankyrin_rpt-contain_sf"/>
</dbReference>
<feature type="repeat" description="ANK" evidence="3">
    <location>
        <begin position="133"/>
        <end position="165"/>
    </location>
</feature>
<proteinExistence type="predicted"/>
<dbReference type="SUPFAM" id="SSF48403">
    <property type="entry name" value="Ankyrin repeat"/>
    <property type="match status" value="1"/>
</dbReference>
<reference evidence="4 5" key="1">
    <citation type="submission" date="2020-02" db="EMBL/GenBank/DDBJ databases">
        <authorList>
            <person name="Ferguson B K."/>
        </authorList>
    </citation>
    <scope>NUCLEOTIDE SEQUENCE [LARGE SCALE GENOMIC DNA]</scope>
</reference>
<dbReference type="Pfam" id="PF00023">
    <property type="entry name" value="Ank"/>
    <property type="match status" value="1"/>
</dbReference>
<keyword evidence="2 3" id="KW-0040">ANK repeat</keyword>
<dbReference type="Pfam" id="PF12796">
    <property type="entry name" value="Ank_2"/>
    <property type="match status" value="1"/>
</dbReference>
<feature type="repeat" description="ANK" evidence="3">
    <location>
        <begin position="318"/>
        <end position="345"/>
    </location>
</feature>
<dbReference type="EMBL" id="CADCXV010001494">
    <property type="protein sequence ID" value="CAB0044827.1"/>
    <property type="molecule type" value="Genomic_DNA"/>
</dbReference>
<dbReference type="InterPro" id="IPR002110">
    <property type="entry name" value="Ankyrin_rpt"/>
</dbReference>
<evidence type="ECO:0000313" key="5">
    <source>
        <dbReference type="Proteomes" id="UP000479190"/>
    </source>
</evidence>
<evidence type="ECO:0000256" key="1">
    <source>
        <dbReference type="ARBA" id="ARBA00022737"/>
    </source>
</evidence>
<dbReference type="Gene3D" id="1.25.40.20">
    <property type="entry name" value="Ankyrin repeat-containing domain"/>
    <property type="match status" value="2"/>
</dbReference>
<dbReference type="OrthoDB" id="496981at2759"/>
<keyword evidence="5" id="KW-1185">Reference proteome</keyword>
<protein>
    <submittedName>
        <fullName evidence="4">Uncharacterized protein</fullName>
    </submittedName>
</protein>